<name>A0AAV2CGH3_9ROSI</name>
<keyword evidence="3" id="KW-1185">Reference proteome</keyword>
<evidence type="ECO:0000256" key="1">
    <source>
        <dbReference type="SAM" id="MobiDB-lite"/>
    </source>
</evidence>
<evidence type="ECO:0000313" key="2">
    <source>
        <dbReference type="EMBL" id="CAL1355413.1"/>
    </source>
</evidence>
<organism evidence="2 3">
    <name type="scientific">Linum trigynum</name>
    <dbReference type="NCBI Taxonomy" id="586398"/>
    <lineage>
        <taxon>Eukaryota</taxon>
        <taxon>Viridiplantae</taxon>
        <taxon>Streptophyta</taxon>
        <taxon>Embryophyta</taxon>
        <taxon>Tracheophyta</taxon>
        <taxon>Spermatophyta</taxon>
        <taxon>Magnoliopsida</taxon>
        <taxon>eudicotyledons</taxon>
        <taxon>Gunneridae</taxon>
        <taxon>Pentapetalae</taxon>
        <taxon>rosids</taxon>
        <taxon>fabids</taxon>
        <taxon>Malpighiales</taxon>
        <taxon>Linaceae</taxon>
        <taxon>Linum</taxon>
    </lineage>
</organism>
<feature type="compositionally biased region" description="Low complexity" evidence="1">
    <location>
        <begin position="111"/>
        <end position="126"/>
    </location>
</feature>
<protein>
    <submittedName>
        <fullName evidence="2">Uncharacterized protein</fullName>
    </submittedName>
</protein>
<evidence type="ECO:0000313" key="3">
    <source>
        <dbReference type="Proteomes" id="UP001497516"/>
    </source>
</evidence>
<proteinExistence type="predicted"/>
<feature type="region of interest" description="Disordered" evidence="1">
    <location>
        <begin position="111"/>
        <end position="133"/>
    </location>
</feature>
<gene>
    <name evidence="2" type="ORF">LTRI10_LOCUS3179</name>
</gene>
<accession>A0AAV2CGH3</accession>
<feature type="region of interest" description="Disordered" evidence="1">
    <location>
        <begin position="32"/>
        <end position="94"/>
    </location>
</feature>
<sequence>MRSSKLSDLSWAELREQARCISRRCSSEELPTAQVETVTRAGDSERPPPLIEADPCADERRPEPRTVTVDAGEEHAPSEPASTLSLHSMAGLSSPGTLHFKAQVEEQLAIEETPAATTITVTMTEPQHPIRGD</sequence>
<dbReference type="AlphaFoldDB" id="A0AAV2CGH3"/>
<reference evidence="2 3" key="1">
    <citation type="submission" date="2024-04" db="EMBL/GenBank/DDBJ databases">
        <authorList>
            <person name="Fracassetti M."/>
        </authorList>
    </citation>
    <scope>NUCLEOTIDE SEQUENCE [LARGE SCALE GENOMIC DNA]</scope>
</reference>
<dbReference type="EMBL" id="OZ034813">
    <property type="protein sequence ID" value="CAL1355413.1"/>
    <property type="molecule type" value="Genomic_DNA"/>
</dbReference>
<dbReference type="Proteomes" id="UP001497516">
    <property type="component" value="Chromosome 1"/>
</dbReference>